<keyword evidence="1" id="KW-1133">Transmembrane helix</keyword>
<dbReference type="Proteomes" id="UP000179467">
    <property type="component" value="Unassembled WGS sequence"/>
</dbReference>
<keyword evidence="3" id="KW-1185">Reference proteome</keyword>
<dbReference type="InterPro" id="IPR009781">
    <property type="entry name" value="DUF1345"/>
</dbReference>
<evidence type="ECO:0000313" key="2">
    <source>
        <dbReference type="EMBL" id="OHT22020.1"/>
    </source>
</evidence>
<dbReference type="AlphaFoldDB" id="A0A1S1HNP5"/>
<feature type="transmembrane region" description="Helical" evidence="1">
    <location>
        <begin position="195"/>
        <end position="217"/>
    </location>
</feature>
<keyword evidence="1" id="KW-0812">Transmembrane</keyword>
<feature type="transmembrane region" description="Helical" evidence="1">
    <location>
        <begin position="21"/>
        <end position="39"/>
    </location>
</feature>
<evidence type="ECO:0000256" key="1">
    <source>
        <dbReference type="SAM" id="Phobius"/>
    </source>
</evidence>
<feature type="transmembrane region" description="Helical" evidence="1">
    <location>
        <begin position="87"/>
        <end position="106"/>
    </location>
</feature>
<gene>
    <name evidence="2" type="ORF">BHE75_04035</name>
</gene>
<dbReference type="RefSeq" id="WP_070934979.1">
    <property type="nucleotide sequence ID" value="NZ_MIPT01000001.1"/>
</dbReference>
<protein>
    <recommendedName>
        <fullName evidence="4">DUF1345 domain-containing protein</fullName>
    </recommendedName>
</protein>
<organism evidence="2 3">
    <name type="scientific">Edaphosphingomonas haloaromaticamans</name>
    <dbReference type="NCBI Taxonomy" id="653954"/>
    <lineage>
        <taxon>Bacteria</taxon>
        <taxon>Pseudomonadati</taxon>
        <taxon>Pseudomonadota</taxon>
        <taxon>Alphaproteobacteria</taxon>
        <taxon>Sphingomonadales</taxon>
        <taxon>Rhizorhabdaceae</taxon>
        <taxon>Edaphosphingomonas</taxon>
    </lineage>
</organism>
<dbReference type="Pfam" id="PF07077">
    <property type="entry name" value="DUF1345"/>
    <property type="match status" value="1"/>
</dbReference>
<dbReference type="OrthoDB" id="64737at2"/>
<dbReference type="EMBL" id="MIPT01000001">
    <property type="protein sequence ID" value="OHT22020.1"/>
    <property type="molecule type" value="Genomic_DNA"/>
</dbReference>
<feature type="transmembrane region" description="Helical" evidence="1">
    <location>
        <begin position="112"/>
        <end position="134"/>
    </location>
</feature>
<comment type="caution">
    <text evidence="2">The sequence shown here is derived from an EMBL/GenBank/DDBJ whole genome shotgun (WGS) entry which is preliminary data.</text>
</comment>
<proteinExistence type="predicted"/>
<accession>A0A1S1HNP5</accession>
<sequence>MAKRGREGKSGGIGNRIAPPRFIAGGVIAVVASAIFWGASRDWRLAILLGFDAAAIVFLVSCISLFDNEASEMRAAAKANDANRVGLLVITGVVMLVILVAIGAELRLGQQSAGAAMLIVATLVIAWLFSNMVYTLHYAHLFYSEGPEGGDSGGLGFPHVREPDYWDFAYFSFTLGMTFQTSDVDIFDHDIRRTVLLHSIAAFVFNIGVLAFTINVLGG</sequence>
<evidence type="ECO:0008006" key="4">
    <source>
        <dbReference type="Google" id="ProtNLM"/>
    </source>
</evidence>
<evidence type="ECO:0000313" key="3">
    <source>
        <dbReference type="Proteomes" id="UP000179467"/>
    </source>
</evidence>
<feature type="transmembrane region" description="Helical" evidence="1">
    <location>
        <begin position="45"/>
        <end position="66"/>
    </location>
</feature>
<name>A0A1S1HNP5_9SPHN</name>
<keyword evidence="1" id="KW-0472">Membrane</keyword>
<reference evidence="2 3" key="1">
    <citation type="submission" date="2016-09" db="EMBL/GenBank/DDBJ databases">
        <title>Metabolic pathway, cell adaptation mechanisms and a novel monoxygenase revealed through proteogenomic-transcription analysis of a Sphingomonas haloaromaticamans strain degrading the fungicide ortho-phenylphenol.</title>
        <authorList>
            <person name="Perruchon C."/>
            <person name="Papadopoulou E.S."/>
            <person name="Rousidou C."/>
            <person name="Vasileiadis S."/>
            <person name="Tanou G."/>
            <person name="Amoutzias G."/>
            <person name="Molassiotis A."/>
            <person name="Karpouzas D.G."/>
        </authorList>
    </citation>
    <scope>NUCLEOTIDE SEQUENCE [LARGE SCALE GENOMIC DNA]</scope>
    <source>
        <strain evidence="2 3">P3</strain>
    </source>
</reference>